<dbReference type="EMBL" id="JAJEPU010000029">
    <property type="protein sequence ID" value="MCC2165246.1"/>
    <property type="molecule type" value="Genomic_DNA"/>
</dbReference>
<keyword evidence="7" id="KW-0411">Iron-sulfur</keyword>
<dbReference type="InterPro" id="IPR003149">
    <property type="entry name" value="Fe_hydrogenase_ssu"/>
</dbReference>
<dbReference type="SUPFAM" id="SSF54292">
    <property type="entry name" value="2Fe-2S ferredoxin-like"/>
    <property type="match status" value="1"/>
</dbReference>
<protein>
    <submittedName>
        <fullName evidence="11">[FeFe] hydrogenase, group A</fullName>
    </submittedName>
</protein>
<evidence type="ECO:0000313" key="12">
    <source>
        <dbReference type="Proteomes" id="UP001198962"/>
    </source>
</evidence>
<evidence type="ECO:0000256" key="5">
    <source>
        <dbReference type="ARBA" id="ARBA00023002"/>
    </source>
</evidence>
<organism evidence="11 12">
    <name type="scientific">Brotaphodocola catenula</name>
    <dbReference type="NCBI Taxonomy" id="2885361"/>
    <lineage>
        <taxon>Bacteria</taxon>
        <taxon>Bacillati</taxon>
        <taxon>Bacillota</taxon>
        <taxon>Clostridia</taxon>
        <taxon>Lachnospirales</taxon>
        <taxon>Lachnospiraceae</taxon>
        <taxon>Brotaphodocola</taxon>
    </lineage>
</organism>
<dbReference type="GO" id="GO:0005506">
    <property type="term" value="F:iron ion binding"/>
    <property type="evidence" value="ECO:0007669"/>
    <property type="project" value="InterPro"/>
</dbReference>
<dbReference type="Gene3D" id="3.40.50.1780">
    <property type="match status" value="1"/>
</dbReference>
<dbReference type="InterPro" id="IPR036010">
    <property type="entry name" value="2Fe-2S_ferredoxin-like_sf"/>
</dbReference>
<dbReference type="CDD" id="cd00207">
    <property type="entry name" value="fer2"/>
    <property type="match status" value="1"/>
</dbReference>
<dbReference type="Gene3D" id="3.10.20.740">
    <property type="match status" value="1"/>
</dbReference>
<dbReference type="SMART" id="SM00929">
    <property type="entry name" value="NADH-G_4Fe-4S_3"/>
    <property type="match status" value="1"/>
</dbReference>
<dbReference type="FunFam" id="3.30.70.20:FF:000035">
    <property type="entry name" value="Iron hydrogenase 1"/>
    <property type="match status" value="1"/>
</dbReference>
<dbReference type="InterPro" id="IPR004108">
    <property type="entry name" value="Fe_hydrogenase_lsu_C"/>
</dbReference>
<name>A0AAE3AP96_9FIRM</name>
<evidence type="ECO:0000256" key="1">
    <source>
        <dbReference type="ARBA" id="ARBA00022485"/>
    </source>
</evidence>
<dbReference type="Pfam" id="PF02256">
    <property type="entry name" value="Fe_hyd_SSU"/>
    <property type="match status" value="1"/>
</dbReference>
<keyword evidence="12" id="KW-1185">Reference proteome</keyword>
<evidence type="ECO:0000256" key="3">
    <source>
        <dbReference type="ARBA" id="ARBA00022723"/>
    </source>
</evidence>
<evidence type="ECO:0000256" key="2">
    <source>
        <dbReference type="ARBA" id="ARBA00022714"/>
    </source>
</evidence>
<feature type="domain" description="4Fe-4S His(Cys)3-ligated-type" evidence="10">
    <location>
        <begin position="78"/>
        <end position="117"/>
    </location>
</feature>
<dbReference type="PROSITE" id="PS51839">
    <property type="entry name" value="4FE4S_HC3"/>
    <property type="match status" value="1"/>
</dbReference>
<gene>
    <name evidence="11" type="ORF">LKD32_10225</name>
</gene>
<dbReference type="InterPro" id="IPR017896">
    <property type="entry name" value="4Fe4S_Fe-S-bd"/>
</dbReference>
<dbReference type="PANTHER" id="PTHR11615">
    <property type="entry name" value="NITRATE, FORMATE, IRON DEHYDROGENASE"/>
    <property type="match status" value="1"/>
</dbReference>
<evidence type="ECO:0000256" key="6">
    <source>
        <dbReference type="ARBA" id="ARBA00023004"/>
    </source>
</evidence>
<dbReference type="InterPro" id="IPR009016">
    <property type="entry name" value="Fe_hydrogenase"/>
</dbReference>
<feature type="domain" description="2Fe-2S ferredoxin-type" evidence="8">
    <location>
        <begin position="1"/>
        <end position="78"/>
    </location>
</feature>
<dbReference type="RefSeq" id="WP_308451606.1">
    <property type="nucleotide sequence ID" value="NZ_JAJEPU010000029.1"/>
</dbReference>
<dbReference type="AlphaFoldDB" id="A0AAE3AP96"/>
<dbReference type="InterPro" id="IPR017900">
    <property type="entry name" value="4Fe4S_Fe_S_CS"/>
</dbReference>
<proteinExistence type="predicted"/>
<evidence type="ECO:0000259" key="9">
    <source>
        <dbReference type="PROSITE" id="PS51379"/>
    </source>
</evidence>
<dbReference type="Pfam" id="PF13510">
    <property type="entry name" value="Fer2_4"/>
    <property type="match status" value="1"/>
</dbReference>
<evidence type="ECO:0000256" key="4">
    <source>
        <dbReference type="ARBA" id="ARBA00022737"/>
    </source>
</evidence>
<sequence length="573" mass="63328">MINLTIDGEAIAVEEGTTILEAARRLNVHIPTLCHHEDQAVKAVCRICVVEVEGQRLLPTACSMPVSEGMVVKTASPKVIKARKNIMELILARHPQDCLVCSKNGKCQLQKVARDLNMNRPNRYERDVRESRFDDSSPSIVRDMSKCILCGRCVEACTKGQGITVMAKENRGYGTAVVPPYGKKLVDTCCVNCGQCIQVCPVGALSIRDNTDEVYDQIAKGKHVVAQIAPSVRITLAESLGYAPGTVTTGKIIHAMRKIGFSKVFDSDFTADLTIMEEGNEFLNRLKNGGTLPMMTSCCPAWVKYCETYGYEQLSHLSSAKSPQQMFGAVIKTYYAKKAEIDPKNICSVSVMPCTAKKFECKRSEMCDSGYQDVDISITVEELAKMIRTAGIHFDDLEDQEFDSPFGLGSGAGQIFGTTGGVMEAALRTVYEVVTGETLPRLEFDQVRGTEGIREAEIDLNGMKVRVAVVHGLSNARKVLDEVKAGTSPYQFIEVMACEGGCIGGGGNAPKTRRILAERRRAIYEEDRSLPIRKSHENPYVQRLYEEYLGEPLGERSHKLLHTTYHSRRDLLR</sequence>
<keyword evidence="1" id="KW-0004">4Fe-4S</keyword>
<dbReference type="Pfam" id="PF02906">
    <property type="entry name" value="Fe_hyd_lg_C"/>
    <property type="match status" value="1"/>
</dbReference>
<evidence type="ECO:0000259" key="10">
    <source>
        <dbReference type="PROSITE" id="PS51839"/>
    </source>
</evidence>
<comment type="caution">
    <text evidence="11">The sequence shown here is derived from an EMBL/GenBank/DDBJ whole genome shotgun (WGS) entry which is preliminary data.</text>
</comment>
<dbReference type="GO" id="GO:0051539">
    <property type="term" value="F:4 iron, 4 sulfur cluster binding"/>
    <property type="evidence" value="ECO:0007669"/>
    <property type="project" value="UniProtKB-KW"/>
</dbReference>
<dbReference type="SUPFAM" id="SSF53920">
    <property type="entry name" value="Fe-only hydrogenase"/>
    <property type="match status" value="1"/>
</dbReference>
<dbReference type="GO" id="GO:0051537">
    <property type="term" value="F:2 iron, 2 sulfur cluster binding"/>
    <property type="evidence" value="ECO:0007669"/>
    <property type="project" value="UniProtKB-KW"/>
</dbReference>
<dbReference type="InterPro" id="IPR001041">
    <property type="entry name" value="2Fe-2S_ferredoxin-type"/>
</dbReference>
<dbReference type="SMART" id="SM00902">
    <property type="entry name" value="Fe_hyd_SSU"/>
    <property type="match status" value="1"/>
</dbReference>
<keyword evidence="5" id="KW-0560">Oxidoreductase</keyword>
<dbReference type="PROSITE" id="PS51085">
    <property type="entry name" value="2FE2S_FER_2"/>
    <property type="match status" value="1"/>
</dbReference>
<dbReference type="SUPFAM" id="SSF54862">
    <property type="entry name" value="4Fe-4S ferredoxins"/>
    <property type="match status" value="1"/>
</dbReference>
<keyword evidence="3" id="KW-0479">Metal-binding</keyword>
<dbReference type="Proteomes" id="UP001198962">
    <property type="component" value="Unassembled WGS sequence"/>
</dbReference>
<keyword evidence="6" id="KW-0408">Iron</keyword>
<dbReference type="Gene3D" id="4.10.260.20">
    <property type="entry name" value="Iron hydrogenase, small subunit"/>
    <property type="match status" value="1"/>
</dbReference>
<dbReference type="InterPro" id="IPR049830">
    <property type="entry name" value="HndD"/>
</dbReference>
<dbReference type="InterPro" id="IPR019574">
    <property type="entry name" value="NADH_UbQ_OxRdtase_Gsu_4Fe4S-bd"/>
</dbReference>
<dbReference type="NCBIfam" id="TIGR02512">
    <property type="entry name" value="FeFe_hydrog_A"/>
    <property type="match status" value="1"/>
</dbReference>
<feature type="domain" description="4Fe-4S ferredoxin-type" evidence="9">
    <location>
        <begin position="182"/>
        <end position="210"/>
    </location>
</feature>
<dbReference type="Pfam" id="PF12838">
    <property type="entry name" value="Fer4_7"/>
    <property type="match status" value="1"/>
</dbReference>
<evidence type="ECO:0000313" key="11">
    <source>
        <dbReference type="EMBL" id="MCC2165246.1"/>
    </source>
</evidence>
<dbReference type="Pfam" id="PF10588">
    <property type="entry name" value="NADH-G_4Fe-4S_3"/>
    <property type="match status" value="1"/>
</dbReference>
<dbReference type="NCBIfam" id="NF040763">
    <property type="entry name" value="FeFe_hydrog_A6"/>
    <property type="match status" value="1"/>
</dbReference>
<dbReference type="PROSITE" id="PS00198">
    <property type="entry name" value="4FE4S_FER_1"/>
    <property type="match status" value="1"/>
</dbReference>
<dbReference type="Gene3D" id="3.40.950.10">
    <property type="entry name" value="Fe-only Hydrogenase (Larger Subunit), Chain L, domain 3"/>
    <property type="match status" value="1"/>
</dbReference>
<dbReference type="PROSITE" id="PS51379">
    <property type="entry name" value="4FE4S_FER_2"/>
    <property type="match status" value="2"/>
</dbReference>
<dbReference type="FunFam" id="3.10.20.740:FF:000005">
    <property type="entry name" value="NADH:ubiquinone oxidoreductase subunit"/>
    <property type="match status" value="1"/>
</dbReference>
<keyword evidence="4" id="KW-0677">Repeat</keyword>
<dbReference type="InterPro" id="IPR013352">
    <property type="entry name" value="Fe_hydrogenase_subset"/>
</dbReference>
<feature type="domain" description="4Fe-4S ferredoxin-type" evidence="9">
    <location>
        <begin position="138"/>
        <end position="168"/>
    </location>
</feature>
<keyword evidence="2" id="KW-0001">2Fe-2S</keyword>
<accession>A0AAE3AP96</accession>
<dbReference type="GO" id="GO:0008901">
    <property type="term" value="F:ferredoxin hydrogenase activity"/>
    <property type="evidence" value="ECO:0007669"/>
    <property type="project" value="InterPro"/>
</dbReference>
<dbReference type="Gene3D" id="3.30.70.20">
    <property type="match status" value="1"/>
</dbReference>
<evidence type="ECO:0000256" key="7">
    <source>
        <dbReference type="ARBA" id="ARBA00023014"/>
    </source>
</evidence>
<dbReference type="InterPro" id="IPR050340">
    <property type="entry name" value="Cytosolic_Fe-S_CAF"/>
</dbReference>
<reference evidence="11" key="1">
    <citation type="submission" date="2021-10" db="EMBL/GenBank/DDBJ databases">
        <title>Anaerobic single-cell dispensing facilitates the cultivation of human gut bacteria.</title>
        <authorList>
            <person name="Afrizal A."/>
        </authorList>
    </citation>
    <scope>NUCLEOTIDE SEQUENCE</scope>
    <source>
        <strain evidence="11">CLA-AA-H274</strain>
    </source>
</reference>
<evidence type="ECO:0000259" key="8">
    <source>
        <dbReference type="PROSITE" id="PS51085"/>
    </source>
</evidence>
<dbReference type="InterPro" id="IPR036991">
    <property type="entry name" value="Fe_hydrogenase_ssu_sf"/>
</dbReference>